<dbReference type="InterPro" id="IPR051695">
    <property type="entry name" value="Phosphoglycerate_Mutase"/>
</dbReference>
<dbReference type="InterPro" id="IPR022492">
    <property type="entry name" value="Phosphomutase_MSMEG4193_put"/>
</dbReference>
<evidence type="ECO:0000256" key="1">
    <source>
        <dbReference type="ARBA" id="ARBA00022801"/>
    </source>
</evidence>
<dbReference type="PANTHER" id="PTHR46517">
    <property type="entry name" value="FRUCTOSE-2,6-BISPHOSPHATASE TIGAR"/>
    <property type="match status" value="1"/>
</dbReference>
<feature type="region of interest" description="Disordered" evidence="2">
    <location>
        <begin position="204"/>
        <end position="223"/>
    </location>
</feature>
<dbReference type="AlphaFoldDB" id="A0A6J6JFQ5"/>
<dbReference type="NCBIfam" id="TIGR03848">
    <property type="entry name" value="MSMEG_4193"/>
    <property type="match status" value="1"/>
</dbReference>
<evidence type="ECO:0000256" key="2">
    <source>
        <dbReference type="SAM" id="MobiDB-lite"/>
    </source>
</evidence>
<dbReference type="PANTHER" id="PTHR46517:SF1">
    <property type="entry name" value="FRUCTOSE-2,6-BISPHOSPHATASE TIGAR"/>
    <property type="match status" value="1"/>
</dbReference>
<protein>
    <submittedName>
        <fullName evidence="3">Unannotated protein</fullName>
    </submittedName>
</protein>
<dbReference type="GO" id="GO:0005829">
    <property type="term" value="C:cytosol"/>
    <property type="evidence" value="ECO:0007669"/>
    <property type="project" value="TreeGrafter"/>
</dbReference>
<dbReference type="Gene3D" id="3.40.50.1240">
    <property type="entry name" value="Phosphoglycerate mutase-like"/>
    <property type="match status" value="1"/>
</dbReference>
<name>A0A6J6JFQ5_9ZZZZ</name>
<sequence length="223" mass="24197">MARIVLLRHAHSVANEKNILAGRSPGIALSKTGSKQAEGLVDRLGNVAFDQIFISPMERCHQTIAPWLEKNGRSIPLSIDHDISEVDYGSWTGKSLASLRRKTLWKTVAEQPSQMIFPDGESLLQMQNRALSSFYRLNAVKGKKARLLVSHGDVIKSIVAHCLGMHLDQFQKLVIEPASLTVIDTDNGVSRLITFNDTAGRVSRESAAPTAATAIGGSTGNKA</sequence>
<dbReference type="InterPro" id="IPR013078">
    <property type="entry name" value="His_Pase_superF_clade-1"/>
</dbReference>
<dbReference type="Pfam" id="PF00300">
    <property type="entry name" value="His_Phos_1"/>
    <property type="match status" value="1"/>
</dbReference>
<organism evidence="3">
    <name type="scientific">freshwater metagenome</name>
    <dbReference type="NCBI Taxonomy" id="449393"/>
    <lineage>
        <taxon>unclassified sequences</taxon>
        <taxon>metagenomes</taxon>
        <taxon>ecological metagenomes</taxon>
    </lineage>
</organism>
<dbReference type="SMART" id="SM00855">
    <property type="entry name" value="PGAM"/>
    <property type="match status" value="1"/>
</dbReference>
<proteinExistence type="predicted"/>
<dbReference type="EMBL" id="CAEZVZ010000002">
    <property type="protein sequence ID" value="CAB4635616.1"/>
    <property type="molecule type" value="Genomic_DNA"/>
</dbReference>
<dbReference type="CDD" id="cd07067">
    <property type="entry name" value="HP_PGM_like"/>
    <property type="match status" value="1"/>
</dbReference>
<keyword evidence="1" id="KW-0378">Hydrolase</keyword>
<evidence type="ECO:0000313" key="3">
    <source>
        <dbReference type="EMBL" id="CAB4635616.1"/>
    </source>
</evidence>
<dbReference type="GO" id="GO:0004331">
    <property type="term" value="F:fructose-2,6-bisphosphate 2-phosphatase activity"/>
    <property type="evidence" value="ECO:0007669"/>
    <property type="project" value="TreeGrafter"/>
</dbReference>
<dbReference type="SUPFAM" id="SSF53254">
    <property type="entry name" value="Phosphoglycerate mutase-like"/>
    <property type="match status" value="1"/>
</dbReference>
<dbReference type="GO" id="GO:0043456">
    <property type="term" value="P:regulation of pentose-phosphate shunt"/>
    <property type="evidence" value="ECO:0007669"/>
    <property type="project" value="TreeGrafter"/>
</dbReference>
<accession>A0A6J6JFQ5</accession>
<dbReference type="InterPro" id="IPR029033">
    <property type="entry name" value="His_PPase_superfam"/>
</dbReference>
<gene>
    <name evidence="3" type="ORF">UFOPK2162_00036</name>
</gene>
<reference evidence="3" key="1">
    <citation type="submission" date="2020-05" db="EMBL/GenBank/DDBJ databases">
        <authorList>
            <person name="Chiriac C."/>
            <person name="Salcher M."/>
            <person name="Ghai R."/>
            <person name="Kavagutti S V."/>
        </authorList>
    </citation>
    <scope>NUCLEOTIDE SEQUENCE</scope>
</reference>
<dbReference type="GO" id="GO:0045820">
    <property type="term" value="P:negative regulation of glycolytic process"/>
    <property type="evidence" value="ECO:0007669"/>
    <property type="project" value="TreeGrafter"/>
</dbReference>